<keyword evidence="3" id="KW-1185">Reference proteome</keyword>
<evidence type="ECO:0000313" key="3">
    <source>
        <dbReference type="Proteomes" id="UP000812966"/>
    </source>
</evidence>
<dbReference type="AlphaFoldDB" id="A0A8K0JNB7"/>
<proteinExistence type="predicted"/>
<organism evidence="2 3">
    <name type="scientific">Filobasidium floriforme</name>
    <dbReference type="NCBI Taxonomy" id="5210"/>
    <lineage>
        <taxon>Eukaryota</taxon>
        <taxon>Fungi</taxon>
        <taxon>Dikarya</taxon>
        <taxon>Basidiomycota</taxon>
        <taxon>Agaricomycotina</taxon>
        <taxon>Tremellomycetes</taxon>
        <taxon>Filobasidiales</taxon>
        <taxon>Filobasidiaceae</taxon>
        <taxon>Filobasidium</taxon>
    </lineage>
</organism>
<dbReference type="EMBL" id="JABELV010000038">
    <property type="protein sequence ID" value="KAG7562147.1"/>
    <property type="molecule type" value="Genomic_DNA"/>
</dbReference>
<feature type="compositionally biased region" description="Low complexity" evidence="1">
    <location>
        <begin position="1"/>
        <end position="16"/>
    </location>
</feature>
<name>A0A8K0JNB7_9TREE</name>
<accession>A0A8K0JNB7</accession>
<feature type="compositionally biased region" description="Low complexity" evidence="1">
    <location>
        <begin position="27"/>
        <end position="39"/>
    </location>
</feature>
<gene>
    <name evidence="2" type="ORF">FFLO_02429</name>
</gene>
<feature type="region of interest" description="Disordered" evidence="1">
    <location>
        <begin position="1"/>
        <end position="39"/>
    </location>
</feature>
<evidence type="ECO:0000256" key="1">
    <source>
        <dbReference type="SAM" id="MobiDB-lite"/>
    </source>
</evidence>
<sequence>MPSLPSSSLTLSKSSTRAAPTSPSNIAGSNSSASCPSSPASMGGCGVWRASWWIADGDKSEGPSGSAISWMESDSTPPMRSRLGSSALLPLVTVRSGEDLSSELFAPMLALVRTAEAGVKVKGVLGVNTGVRRTVGLFCRLVGVFSCSLYITPVPDIIRRGGYQ</sequence>
<feature type="region of interest" description="Disordered" evidence="1">
    <location>
        <begin position="59"/>
        <end position="78"/>
    </location>
</feature>
<dbReference type="Proteomes" id="UP000812966">
    <property type="component" value="Unassembled WGS sequence"/>
</dbReference>
<comment type="caution">
    <text evidence="2">The sequence shown here is derived from an EMBL/GenBank/DDBJ whole genome shotgun (WGS) entry which is preliminary data.</text>
</comment>
<feature type="compositionally biased region" description="Polar residues" evidence="1">
    <location>
        <begin position="17"/>
        <end position="26"/>
    </location>
</feature>
<reference evidence="2" key="1">
    <citation type="submission" date="2020-04" db="EMBL/GenBank/DDBJ databases">
        <title>Analysis of mating type loci in Filobasidium floriforme.</title>
        <authorList>
            <person name="Nowrousian M."/>
        </authorList>
    </citation>
    <scope>NUCLEOTIDE SEQUENCE</scope>
    <source>
        <strain evidence="2">CBS 6242</strain>
    </source>
</reference>
<evidence type="ECO:0000313" key="2">
    <source>
        <dbReference type="EMBL" id="KAG7562147.1"/>
    </source>
</evidence>
<protein>
    <submittedName>
        <fullName evidence="2">Uncharacterized protein</fullName>
    </submittedName>
</protein>